<dbReference type="InterPro" id="IPR019421">
    <property type="entry name" value="7TM_GPCR_serpentine_rcpt_Srd"/>
</dbReference>
<feature type="transmembrane region" description="Helical" evidence="6">
    <location>
        <begin position="35"/>
        <end position="60"/>
    </location>
</feature>
<protein>
    <recommendedName>
        <fullName evidence="9">G protein-coupled receptor</fullName>
    </recommendedName>
</protein>
<keyword evidence="8" id="KW-1185">Reference proteome</keyword>
<gene>
    <name evidence="7" type="ORF">PFISCL1PPCAC_13767</name>
</gene>
<evidence type="ECO:0000313" key="7">
    <source>
        <dbReference type="EMBL" id="GMT22470.1"/>
    </source>
</evidence>
<keyword evidence="3 6" id="KW-0812">Transmembrane</keyword>
<comment type="caution">
    <text evidence="7">The sequence shown here is derived from an EMBL/GenBank/DDBJ whole genome shotgun (WGS) entry which is preliminary data.</text>
</comment>
<dbReference type="PANTHER" id="PTHR22945:SF40">
    <property type="entry name" value="SERPENTINE RECEPTOR, CLASS D (DELTA)-RELATED"/>
    <property type="match status" value="1"/>
</dbReference>
<feature type="non-terminal residue" evidence="7">
    <location>
        <position position="123"/>
    </location>
</feature>
<evidence type="ECO:0000256" key="4">
    <source>
        <dbReference type="ARBA" id="ARBA00022989"/>
    </source>
</evidence>
<evidence type="ECO:0000256" key="5">
    <source>
        <dbReference type="ARBA" id="ARBA00023136"/>
    </source>
</evidence>
<name>A0AAV5VWL3_9BILA</name>
<feature type="non-terminal residue" evidence="7">
    <location>
        <position position="1"/>
    </location>
</feature>
<dbReference type="Proteomes" id="UP001432322">
    <property type="component" value="Unassembled WGS sequence"/>
</dbReference>
<dbReference type="InterPro" id="IPR050920">
    <property type="entry name" value="Nematode_rcpt-like_delta"/>
</dbReference>
<dbReference type="PANTHER" id="PTHR22945">
    <property type="entry name" value="SERPENTINE RECEPTOR, CLASS D DELTA"/>
    <property type="match status" value="1"/>
</dbReference>
<accession>A0AAV5VWL3</accession>
<dbReference type="Pfam" id="PF10317">
    <property type="entry name" value="7TM_GPCR_Srd"/>
    <property type="match status" value="1"/>
</dbReference>
<reference evidence="7" key="1">
    <citation type="submission" date="2023-10" db="EMBL/GenBank/DDBJ databases">
        <title>Genome assembly of Pristionchus species.</title>
        <authorList>
            <person name="Yoshida K."/>
            <person name="Sommer R.J."/>
        </authorList>
    </citation>
    <scope>NUCLEOTIDE SEQUENCE</scope>
    <source>
        <strain evidence="7">RS5133</strain>
    </source>
</reference>
<dbReference type="GO" id="GO:0016020">
    <property type="term" value="C:membrane"/>
    <property type="evidence" value="ECO:0007669"/>
    <property type="project" value="UniProtKB-SubCell"/>
</dbReference>
<organism evidence="7 8">
    <name type="scientific">Pristionchus fissidentatus</name>
    <dbReference type="NCBI Taxonomy" id="1538716"/>
    <lineage>
        <taxon>Eukaryota</taxon>
        <taxon>Metazoa</taxon>
        <taxon>Ecdysozoa</taxon>
        <taxon>Nematoda</taxon>
        <taxon>Chromadorea</taxon>
        <taxon>Rhabditida</taxon>
        <taxon>Rhabditina</taxon>
        <taxon>Diplogasteromorpha</taxon>
        <taxon>Diplogasteroidea</taxon>
        <taxon>Neodiplogasteridae</taxon>
        <taxon>Pristionchus</taxon>
    </lineage>
</organism>
<evidence type="ECO:0000256" key="1">
    <source>
        <dbReference type="ARBA" id="ARBA00004141"/>
    </source>
</evidence>
<keyword evidence="5 6" id="KW-0472">Membrane</keyword>
<evidence type="ECO:0000256" key="2">
    <source>
        <dbReference type="ARBA" id="ARBA00009166"/>
    </source>
</evidence>
<comment type="subcellular location">
    <subcellularLocation>
        <location evidence="1">Membrane</location>
        <topology evidence="1">Multi-pass membrane protein</topology>
    </subcellularLocation>
</comment>
<evidence type="ECO:0000256" key="6">
    <source>
        <dbReference type="SAM" id="Phobius"/>
    </source>
</evidence>
<proteinExistence type="inferred from homology"/>
<comment type="similarity">
    <text evidence="2">Belongs to the nematode receptor-like protein srd family.</text>
</comment>
<dbReference type="AlphaFoldDB" id="A0AAV5VWL3"/>
<keyword evidence="4 6" id="KW-1133">Transmembrane helix</keyword>
<dbReference type="EMBL" id="BTSY01000004">
    <property type="protein sequence ID" value="GMT22470.1"/>
    <property type="molecule type" value="Genomic_DNA"/>
</dbReference>
<sequence length="123" mass="13925">AIIANSLLLFCMFRNTPASFAKFGIMMRTHAFFDLYTAIGGFMSMTRTIPVGWSVINISYGPCRYASPVVCYVFYIVVLGGSVYTFYIVLGSFYFRLRVIRHSAPTRMHTILILLLISFPLPT</sequence>
<evidence type="ECO:0008006" key="9">
    <source>
        <dbReference type="Google" id="ProtNLM"/>
    </source>
</evidence>
<feature type="transmembrane region" description="Helical" evidence="6">
    <location>
        <begin position="72"/>
        <end position="94"/>
    </location>
</feature>
<evidence type="ECO:0000313" key="8">
    <source>
        <dbReference type="Proteomes" id="UP001432322"/>
    </source>
</evidence>
<evidence type="ECO:0000256" key="3">
    <source>
        <dbReference type="ARBA" id="ARBA00022692"/>
    </source>
</evidence>